<feature type="transmembrane region" description="Helical" evidence="13">
    <location>
        <begin position="203"/>
        <end position="222"/>
    </location>
</feature>
<comment type="similarity">
    <text evidence="2">Belongs to the MotA family.</text>
</comment>
<dbReference type="eggNOG" id="COG1291">
    <property type="taxonomic scope" value="Bacteria"/>
</dbReference>
<dbReference type="KEGG" id="aace:A0U92_11830"/>
<evidence type="ECO:0000259" key="14">
    <source>
        <dbReference type="Pfam" id="PF01618"/>
    </source>
</evidence>
<keyword evidence="17" id="KW-1185">Reference proteome</keyword>
<dbReference type="Proteomes" id="UP000188937">
    <property type="component" value="Chromosome"/>
</dbReference>
<evidence type="ECO:0000256" key="12">
    <source>
        <dbReference type="ARBA" id="ARBA00023136"/>
    </source>
</evidence>
<evidence type="ECO:0000256" key="13">
    <source>
        <dbReference type="SAM" id="Phobius"/>
    </source>
</evidence>
<evidence type="ECO:0000256" key="2">
    <source>
        <dbReference type="ARBA" id="ARBA00008038"/>
    </source>
</evidence>
<keyword evidence="16" id="KW-0969">Cilium</keyword>
<dbReference type="GO" id="GO:0071978">
    <property type="term" value="P:bacterial-type flagellum-dependent swarming motility"/>
    <property type="evidence" value="ECO:0007669"/>
    <property type="project" value="InterPro"/>
</dbReference>
<protein>
    <submittedName>
        <fullName evidence="16">Flagellar motor stator protein MotA</fullName>
    </submittedName>
</protein>
<dbReference type="AlphaFoldDB" id="A0A1U9KHU9"/>
<dbReference type="OrthoDB" id="9782603at2"/>
<dbReference type="InterPro" id="IPR002898">
    <property type="entry name" value="MotA_ExbB_proton_chnl"/>
</dbReference>
<evidence type="ECO:0000256" key="11">
    <source>
        <dbReference type="ARBA" id="ARBA00023065"/>
    </source>
</evidence>
<evidence type="ECO:0000256" key="10">
    <source>
        <dbReference type="ARBA" id="ARBA00022989"/>
    </source>
</evidence>
<name>A0A1U9KHU9_ACEAC</name>
<keyword evidence="10 13" id="KW-1133">Transmembrane helix</keyword>
<proteinExistence type="inferred from homology"/>
<keyword evidence="7 13" id="KW-0812">Transmembrane</keyword>
<evidence type="ECO:0000259" key="15">
    <source>
        <dbReference type="Pfam" id="PF20560"/>
    </source>
</evidence>
<dbReference type="PROSITE" id="PS01307">
    <property type="entry name" value="MOTA"/>
    <property type="match status" value="1"/>
</dbReference>
<keyword evidence="6" id="KW-0997">Cell inner membrane</keyword>
<dbReference type="NCBIfam" id="TIGR03818">
    <property type="entry name" value="MotA1"/>
    <property type="match status" value="1"/>
</dbReference>
<keyword evidence="16" id="KW-0966">Cell projection</keyword>
<keyword evidence="8" id="KW-0283">Flagellar rotation</keyword>
<organism evidence="16 17">
    <name type="scientific">Acetobacter aceti</name>
    <dbReference type="NCBI Taxonomy" id="435"/>
    <lineage>
        <taxon>Bacteria</taxon>
        <taxon>Pseudomonadati</taxon>
        <taxon>Pseudomonadota</taxon>
        <taxon>Alphaproteobacteria</taxon>
        <taxon>Acetobacterales</taxon>
        <taxon>Acetobacteraceae</taxon>
        <taxon>Acetobacter</taxon>
        <taxon>Acetobacter subgen. Acetobacter</taxon>
    </lineage>
</organism>
<keyword evidence="5" id="KW-0145">Chemotaxis</keyword>
<dbReference type="Pfam" id="PF20560">
    <property type="entry name" value="MotA_N"/>
    <property type="match status" value="1"/>
</dbReference>
<dbReference type="InterPro" id="IPR022522">
    <property type="entry name" value="Flagellar_motor_stator_MotA"/>
</dbReference>
<evidence type="ECO:0000256" key="5">
    <source>
        <dbReference type="ARBA" id="ARBA00022500"/>
    </source>
</evidence>
<evidence type="ECO:0000256" key="4">
    <source>
        <dbReference type="ARBA" id="ARBA00022475"/>
    </source>
</evidence>
<feature type="transmembrane region" description="Helical" evidence="13">
    <location>
        <begin position="174"/>
        <end position="191"/>
    </location>
</feature>
<feature type="transmembrane region" description="Helical" evidence="13">
    <location>
        <begin position="32"/>
        <end position="50"/>
    </location>
</feature>
<reference evidence="16 17" key="1">
    <citation type="submission" date="2016-03" db="EMBL/GenBank/DDBJ databases">
        <title>Acetic acid bacteria sequencing.</title>
        <authorList>
            <person name="Brandt J."/>
            <person name="Jakob F."/>
            <person name="Vogel R.F."/>
        </authorList>
    </citation>
    <scope>NUCLEOTIDE SEQUENCE [LARGE SCALE GENOMIC DNA]</scope>
    <source>
        <strain evidence="16 17">TMW2.1153</strain>
    </source>
</reference>
<dbReference type="Pfam" id="PF01618">
    <property type="entry name" value="MotA_ExbB"/>
    <property type="match status" value="1"/>
</dbReference>
<evidence type="ECO:0000313" key="17">
    <source>
        <dbReference type="Proteomes" id="UP000188937"/>
    </source>
</evidence>
<dbReference type="GO" id="GO:1902600">
    <property type="term" value="P:proton transmembrane transport"/>
    <property type="evidence" value="ECO:0007669"/>
    <property type="project" value="UniProtKB-KW"/>
</dbReference>
<dbReference type="EMBL" id="CP014692">
    <property type="protein sequence ID" value="AQS85363.1"/>
    <property type="molecule type" value="Genomic_DNA"/>
</dbReference>
<dbReference type="InterPro" id="IPR047055">
    <property type="entry name" value="MotA-like"/>
</dbReference>
<dbReference type="PANTHER" id="PTHR30433:SF4">
    <property type="entry name" value="MOTILITY PROTEIN A"/>
    <property type="match status" value="1"/>
</dbReference>
<feature type="domain" description="Motility protein A N-terminal" evidence="15">
    <location>
        <begin position="5"/>
        <end position="95"/>
    </location>
</feature>
<sequence length="288" mass="30921">MLLIGGLVFLLLCVFGSFAASGGAIGPLVKSMPFELITILGAGIGTFAMANSMADIKHVPGALKTAVKGPSFGRQDYIDLLGLLFFFARLAQTQGVMALESHIETPMESTAFAAYPKIRDNNRVRNLICDYLRMISMNMDDAFQFDEVMSRELTKNLKEDTHVAHGLQTLADGLPALGIVAAVLGVIKTMGSISKPPEVLGEMIAGALVGTFLGVLLAYGMVGPLAGRIQSVVEEDAHYYDLIRVVFVAYLQGNPAQVSVEIGRKDIPMHLMPSFQEIDTAINELSIG</sequence>
<keyword evidence="4" id="KW-1003">Cell membrane</keyword>
<evidence type="ECO:0000256" key="3">
    <source>
        <dbReference type="ARBA" id="ARBA00022448"/>
    </source>
</evidence>
<dbReference type="STRING" id="435.A0U92_11830"/>
<keyword evidence="3" id="KW-0813">Transport</keyword>
<evidence type="ECO:0000256" key="6">
    <source>
        <dbReference type="ARBA" id="ARBA00022519"/>
    </source>
</evidence>
<evidence type="ECO:0000256" key="8">
    <source>
        <dbReference type="ARBA" id="ARBA00022779"/>
    </source>
</evidence>
<dbReference type="GO" id="GO:0005886">
    <property type="term" value="C:plasma membrane"/>
    <property type="evidence" value="ECO:0007669"/>
    <property type="project" value="UniProtKB-SubCell"/>
</dbReference>
<feature type="domain" description="MotA/TolQ/ExbB proton channel" evidence="14">
    <location>
        <begin position="137"/>
        <end position="239"/>
    </location>
</feature>
<gene>
    <name evidence="16" type="ORF">A0U92_11830</name>
</gene>
<evidence type="ECO:0000256" key="7">
    <source>
        <dbReference type="ARBA" id="ARBA00022692"/>
    </source>
</evidence>
<dbReference type="RefSeq" id="WP_077813417.1">
    <property type="nucleotide sequence ID" value="NZ_CP014692.1"/>
</dbReference>
<dbReference type="InterPro" id="IPR046786">
    <property type="entry name" value="MotA_N"/>
</dbReference>
<keyword evidence="16" id="KW-0282">Flagellum</keyword>
<comment type="subcellular location">
    <subcellularLocation>
        <location evidence="1">Cell inner membrane</location>
        <topology evidence="1">Multi-pass membrane protein</topology>
    </subcellularLocation>
</comment>
<keyword evidence="11" id="KW-0406">Ion transport</keyword>
<dbReference type="PANTHER" id="PTHR30433">
    <property type="entry name" value="CHEMOTAXIS PROTEIN MOTA"/>
    <property type="match status" value="1"/>
</dbReference>
<evidence type="ECO:0000256" key="1">
    <source>
        <dbReference type="ARBA" id="ARBA00004429"/>
    </source>
</evidence>
<keyword evidence="12 13" id="KW-0472">Membrane</keyword>
<dbReference type="GO" id="GO:0006935">
    <property type="term" value="P:chemotaxis"/>
    <property type="evidence" value="ECO:0007669"/>
    <property type="project" value="UniProtKB-KW"/>
</dbReference>
<accession>A0A1U9KHU9</accession>
<dbReference type="InterPro" id="IPR000540">
    <property type="entry name" value="Flag_MotA_CS"/>
</dbReference>
<evidence type="ECO:0000313" key="16">
    <source>
        <dbReference type="EMBL" id="AQS85363.1"/>
    </source>
</evidence>
<evidence type="ECO:0000256" key="9">
    <source>
        <dbReference type="ARBA" id="ARBA00022781"/>
    </source>
</evidence>
<keyword evidence="9" id="KW-0375">Hydrogen ion transport</keyword>